<dbReference type="AlphaFoldDB" id="A0A1C3H5K6"/>
<sequence>MANQRKRNSANWDDFFTAQKAAAAAGELDDFSIRHNDDTASSLRDPFAGWQE</sequence>
<evidence type="ECO:0000313" key="2">
    <source>
        <dbReference type="Proteomes" id="UP000190837"/>
    </source>
</evidence>
<gene>
    <name evidence="1" type="ORF">CHUV0807_1885</name>
</gene>
<organism evidence="1 2">
    <name type="scientific">Cardiobacterium hominis</name>
    <dbReference type="NCBI Taxonomy" id="2718"/>
    <lineage>
        <taxon>Bacteria</taxon>
        <taxon>Pseudomonadati</taxon>
        <taxon>Pseudomonadota</taxon>
        <taxon>Gammaproteobacteria</taxon>
        <taxon>Cardiobacteriales</taxon>
        <taxon>Cardiobacteriaceae</taxon>
        <taxon>Cardiobacterium</taxon>
    </lineage>
</organism>
<proteinExistence type="predicted"/>
<name>A0A1C3H5K6_9GAMM</name>
<dbReference type="Proteomes" id="UP000190837">
    <property type="component" value="Unassembled WGS sequence"/>
</dbReference>
<protein>
    <submittedName>
        <fullName evidence="1">Uncharacterized protein</fullName>
    </submittedName>
</protein>
<accession>A0A1C3H5K6</accession>
<evidence type="ECO:0000313" key="1">
    <source>
        <dbReference type="EMBL" id="SAM68105.1"/>
    </source>
</evidence>
<dbReference type="EMBL" id="FKLO01000064">
    <property type="protein sequence ID" value="SAM68105.1"/>
    <property type="molecule type" value="Genomic_DNA"/>
</dbReference>
<reference evidence="2" key="1">
    <citation type="submission" date="2016-04" db="EMBL/GenBank/DDBJ databases">
        <authorList>
            <person name="Tagini F."/>
        </authorList>
    </citation>
    <scope>NUCLEOTIDE SEQUENCE [LARGE SCALE GENOMIC DNA]</scope>
    <source>
        <strain evidence="2">CHUV0807</strain>
    </source>
</reference>